<feature type="transmembrane region" description="Helical" evidence="2">
    <location>
        <begin position="337"/>
        <end position="358"/>
    </location>
</feature>
<keyword evidence="2" id="KW-1133">Transmembrane helix</keyword>
<dbReference type="PANTHER" id="PTHR23028">
    <property type="entry name" value="ACETYLTRANSFERASE"/>
    <property type="match status" value="1"/>
</dbReference>
<dbReference type="GO" id="GO:0000271">
    <property type="term" value="P:polysaccharide biosynthetic process"/>
    <property type="evidence" value="ECO:0007669"/>
    <property type="project" value="TreeGrafter"/>
</dbReference>
<dbReference type="Proteomes" id="UP001175271">
    <property type="component" value="Unassembled WGS sequence"/>
</dbReference>
<feature type="domain" description="Acyltransferase 3" evidence="3">
    <location>
        <begin position="5"/>
        <end position="316"/>
    </location>
</feature>
<dbReference type="Pfam" id="PF19040">
    <property type="entry name" value="SGNH"/>
    <property type="match status" value="1"/>
</dbReference>
<feature type="transmembrane region" description="Helical" evidence="2">
    <location>
        <begin position="70"/>
        <end position="89"/>
    </location>
</feature>
<evidence type="ECO:0000313" key="5">
    <source>
        <dbReference type="EMBL" id="KAK0420638.1"/>
    </source>
</evidence>
<evidence type="ECO:0000259" key="3">
    <source>
        <dbReference type="Pfam" id="PF01757"/>
    </source>
</evidence>
<dbReference type="InterPro" id="IPR050879">
    <property type="entry name" value="Acyltransferase_3"/>
</dbReference>
<dbReference type="Pfam" id="PF01757">
    <property type="entry name" value="Acyl_transf_3"/>
    <property type="match status" value="1"/>
</dbReference>
<dbReference type="InterPro" id="IPR043968">
    <property type="entry name" value="SGNH"/>
</dbReference>
<feature type="compositionally biased region" description="Basic and acidic residues" evidence="1">
    <location>
        <begin position="512"/>
        <end position="524"/>
    </location>
</feature>
<evidence type="ECO:0000256" key="2">
    <source>
        <dbReference type="SAM" id="Phobius"/>
    </source>
</evidence>
<gene>
    <name evidence="5" type="ORF">QR680_014805</name>
</gene>
<feature type="domain" description="SGNH" evidence="4">
    <location>
        <begin position="423"/>
        <end position="699"/>
    </location>
</feature>
<protein>
    <recommendedName>
        <fullName evidence="7">Acyl_transf_3 domain-containing protein</fullName>
    </recommendedName>
</protein>
<keyword evidence="2" id="KW-0812">Transmembrane</keyword>
<dbReference type="EMBL" id="JAUCMV010000002">
    <property type="protein sequence ID" value="KAK0420638.1"/>
    <property type="molecule type" value="Genomic_DNA"/>
</dbReference>
<name>A0AA39IA62_9BILA</name>
<dbReference type="AlphaFoldDB" id="A0AA39IA62"/>
<feature type="transmembrane region" description="Helical" evidence="2">
    <location>
        <begin position="294"/>
        <end position="316"/>
    </location>
</feature>
<feature type="transmembrane region" description="Helical" evidence="2">
    <location>
        <begin position="237"/>
        <end position="256"/>
    </location>
</feature>
<accession>A0AA39IA62</accession>
<reference evidence="5" key="1">
    <citation type="submission" date="2023-06" db="EMBL/GenBank/DDBJ databases">
        <title>Genomic analysis of the entomopathogenic nematode Steinernema hermaphroditum.</title>
        <authorList>
            <person name="Schwarz E.M."/>
            <person name="Heppert J.K."/>
            <person name="Baniya A."/>
            <person name="Schwartz H.T."/>
            <person name="Tan C.-H."/>
            <person name="Antoshechkin I."/>
            <person name="Sternberg P.W."/>
            <person name="Goodrich-Blair H."/>
            <person name="Dillman A.R."/>
        </authorList>
    </citation>
    <scope>NUCLEOTIDE SEQUENCE</scope>
    <source>
        <strain evidence="5">PS9179</strain>
        <tissue evidence="5">Whole animal</tissue>
    </source>
</reference>
<evidence type="ECO:0000259" key="4">
    <source>
        <dbReference type="Pfam" id="PF19040"/>
    </source>
</evidence>
<keyword evidence="6" id="KW-1185">Reference proteome</keyword>
<organism evidence="5 6">
    <name type="scientific">Steinernema hermaphroditum</name>
    <dbReference type="NCBI Taxonomy" id="289476"/>
    <lineage>
        <taxon>Eukaryota</taxon>
        <taxon>Metazoa</taxon>
        <taxon>Ecdysozoa</taxon>
        <taxon>Nematoda</taxon>
        <taxon>Chromadorea</taxon>
        <taxon>Rhabditida</taxon>
        <taxon>Tylenchina</taxon>
        <taxon>Panagrolaimomorpha</taxon>
        <taxon>Strongyloidoidea</taxon>
        <taxon>Steinernematidae</taxon>
        <taxon>Steinernema</taxon>
    </lineage>
</organism>
<dbReference type="InterPro" id="IPR002656">
    <property type="entry name" value="Acyl_transf_3_dom"/>
</dbReference>
<feature type="transmembrane region" description="Helical" evidence="2">
    <location>
        <begin position="263"/>
        <end position="288"/>
    </location>
</feature>
<evidence type="ECO:0000256" key="1">
    <source>
        <dbReference type="SAM" id="MobiDB-lite"/>
    </source>
</evidence>
<sequence length="711" mass="82385">MRRDDLQGVRGFSIIIVLLFHLFPKQFANGFAGVDIFFVLSGYLMTMMYSTKITDVTGFAMFYRKRLLRLLPMYAFVIVATLSFGHWLMTNIDYHYAKDDSFDALVMATNIRNLCRQLGYFDQINDFSFFMHTWSLAVEVQYYAFVPFFFYVCRRWSSVGSAVVNAISGASFMFAWFADDTRAFNSVFARIWQFQVGAISAQITAEVSEDHGYEKLPLVEKDEERECVKETSHIPKVRLVLCALLFALLLPEIPFLTQKEVRIYATLIAAVLFALPTENLCLFSTRFFTFFGDISYVLYLIHWPVILFFPGVDSNFASTLCSRHFFLEKRLLTNSKASLIFTLSCYVTCGCLIAAPLVETQNREPYYPSINNPPYYWSKSTYYSKTWPRSVRIENAIYKHEYWYRLGWKAVILAPGCDPEEYGCKLQLGKSNLSVLAIGNSFAARAFPGLYEALKDRVGTLELKPLSAWEVLNKLSYDQFSADCLECEQILDYARYQETDILFIINSDQEEEERRREKREEKKTASRTRTTKLQGPITRVAPSIAADRLEGLRFRYKHNFTDPIKGPLDKEPLMIKAVEELEKLSKTTKKIVLSGILRRFPDDGPNPMSRLHRWLHFNRNLSAIATYPYQEFLDQHSQTLIRMNYLVSKCPKCVYFDMQAPLCNAEKTECRTFDEESYLSYYIDYSHLSIAAVEKIMPSLKAFMDELLETI</sequence>
<feature type="transmembrane region" description="Helical" evidence="2">
    <location>
        <begin position="129"/>
        <end position="152"/>
    </location>
</feature>
<proteinExistence type="predicted"/>
<comment type="caution">
    <text evidence="5">The sequence shown here is derived from an EMBL/GenBank/DDBJ whole genome shotgun (WGS) entry which is preliminary data.</text>
</comment>
<feature type="transmembrane region" description="Helical" evidence="2">
    <location>
        <begin position="30"/>
        <end position="49"/>
    </location>
</feature>
<feature type="region of interest" description="Disordered" evidence="1">
    <location>
        <begin position="512"/>
        <end position="532"/>
    </location>
</feature>
<dbReference type="GO" id="GO:0016747">
    <property type="term" value="F:acyltransferase activity, transferring groups other than amino-acyl groups"/>
    <property type="evidence" value="ECO:0007669"/>
    <property type="project" value="InterPro"/>
</dbReference>
<evidence type="ECO:0000313" key="6">
    <source>
        <dbReference type="Proteomes" id="UP001175271"/>
    </source>
</evidence>
<keyword evidence="2" id="KW-0472">Membrane</keyword>
<feature type="transmembrane region" description="Helical" evidence="2">
    <location>
        <begin position="159"/>
        <end position="178"/>
    </location>
</feature>
<evidence type="ECO:0008006" key="7">
    <source>
        <dbReference type="Google" id="ProtNLM"/>
    </source>
</evidence>
<feature type="transmembrane region" description="Helical" evidence="2">
    <location>
        <begin position="7"/>
        <end position="24"/>
    </location>
</feature>
<dbReference type="PANTHER" id="PTHR23028:SF53">
    <property type="entry name" value="ACYL_TRANSF_3 DOMAIN-CONTAINING PROTEIN"/>
    <property type="match status" value="1"/>
</dbReference>
<dbReference type="GO" id="GO:0016020">
    <property type="term" value="C:membrane"/>
    <property type="evidence" value="ECO:0007669"/>
    <property type="project" value="TreeGrafter"/>
</dbReference>